<evidence type="ECO:0000313" key="1">
    <source>
        <dbReference type="EMBL" id="MPM34812.1"/>
    </source>
</evidence>
<gene>
    <name evidence="1" type="ORF">SDC9_81399</name>
</gene>
<dbReference type="EMBL" id="VSSQ01007086">
    <property type="protein sequence ID" value="MPM34812.1"/>
    <property type="molecule type" value="Genomic_DNA"/>
</dbReference>
<name>A0A644Z240_9ZZZZ</name>
<organism evidence="1">
    <name type="scientific">bioreactor metagenome</name>
    <dbReference type="NCBI Taxonomy" id="1076179"/>
    <lineage>
        <taxon>unclassified sequences</taxon>
        <taxon>metagenomes</taxon>
        <taxon>ecological metagenomes</taxon>
    </lineage>
</organism>
<proteinExistence type="predicted"/>
<accession>A0A644Z240</accession>
<sequence>MEITKNYVVIVGNSWNMLQNGLPDAHTWKQKRFAVRAKLTATHLKCVKK</sequence>
<protein>
    <submittedName>
        <fullName evidence="1">Uncharacterized protein</fullName>
    </submittedName>
</protein>
<reference evidence="1" key="1">
    <citation type="submission" date="2019-08" db="EMBL/GenBank/DDBJ databases">
        <authorList>
            <person name="Kucharzyk K."/>
            <person name="Murdoch R.W."/>
            <person name="Higgins S."/>
            <person name="Loffler F."/>
        </authorList>
    </citation>
    <scope>NUCLEOTIDE SEQUENCE</scope>
</reference>
<comment type="caution">
    <text evidence="1">The sequence shown here is derived from an EMBL/GenBank/DDBJ whole genome shotgun (WGS) entry which is preliminary data.</text>
</comment>
<dbReference type="AlphaFoldDB" id="A0A644Z240"/>